<dbReference type="Proteomes" id="UP000027265">
    <property type="component" value="Unassembled WGS sequence"/>
</dbReference>
<dbReference type="OrthoDB" id="5297217at2759"/>
<evidence type="ECO:0008006" key="3">
    <source>
        <dbReference type="Google" id="ProtNLM"/>
    </source>
</evidence>
<sequence>MSPNIPADIIYPIIQNLHSDHDRKDLYAATLVNWTFNRAATRLLYAMLDLRSIKEKDGRLTVLHPATTLLAKPELTRYVRHIHETGDIHKTLAFLSPATSTSALTSLTLCTNLQSFSWVDNTFSQGRSQVLFMSFLLVLKTLHSLQDLTIRTSDGPEQLWSWILGLVLGRKGGKGQTSMPRSFMLGLAKIHKETLKIFGIGTTQLSLDDVEFLCGRLKRLEELVCSTSSLDAAAISQAVSKASHLQTLKLQVLSLGQGFLGSGGDYGYHSAGGYDFSGSGGRRGGTYYYHTHSDLGVVSLFRVEHAWEMMVRSRLRVVWVGAARFRGQWVPNPDGNREPSLEVSCMVDRDRK</sequence>
<organism evidence="1 2">
    <name type="scientific">Jaapia argillacea MUCL 33604</name>
    <dbReference type="NCBI Taxonomy" id="933084"/>
    <lineage>
        <taxon>Eukaryota</taxon>
        <taxon>Fungi</taxon>
        <taxon>Dikarya</taxon>
        <taxon>Basidiomycota</taxon>
        <taxon>Agaricomycotina</taxon>
        <taxon>Agaricomycetes</taxon>
        <taxon>Agaricomycetidae</taxon>
        <taxon>Jaapiales</taxon>
        <taxon>Jaapiaceae</taxon>
        <taxon>Jaapia</taxon>
    </lineage>
</organism>
<dbReference type="EMBL" id="KL197722">
    <property type="protein sequence ID" value="KDQ56509.1"/>
    <property type="molecule type" value="Genomic_DNA"/>
</dbReference>
<accession>A0A067PP11</accession>
<keyword evidence="2" id="KW-1185">Reference proteome</keyword>
<evidence type="ECO:0000313" key="1">
    <source>
        <dbReference type="EMBL" id="KDQ56509.1"/>
    </source>
</evidence>
<evidence type="ECO:0000313" key="2">
    <source>
        <dbReference type="Proteomes" id="UP000027265"/>
    </source>
</evidence>
<dbReference type="InParanoid" id="A0A067PP11"/>
<dbReference type="AlphaFoldDB" id="A0A067PP11"/>
<proteinExistence type="predicted"/>
<protein>
    <recommendedName>
        <fullName evidence="3">F-box domain-containing protein</fullName>
    </recommendedName>
</protein>
<name>A0A067PP11_9AGAM</name>
<dbReference type="HOGENOM" id="CLU_028275_0_0_1"/>
<reference evidence="2" key="1">
    <citation type="journal article" date="2014" name="Proc. Natl. Acad. Sci. U.S.A.">
        <title>Extensive sampling of basidiomycete genomes demonstrates inadequacy of the white-rot/brown-rot paradigm for wood decay fungi.</title>
        <authorList>
            <person name="Riley R."/>
            <person name="Salamov A.A."/>
            <person name="Brown D.W."/>
            <person name="Nagy L.G."/>
            <person name="Floudas D."/>
            <person name="Held B.W."/>
            <person name="Levasseur A."/>
            <person name="Lombard V."/>
            <person name="Morin E."/>
            <person name="Otillar R."/>
            <person name="Lindquist E.A."/>
            <person name="Sun H."/>
            <person name="LaButti K.M."/>
            <person name="Schmutz J."/>
            <person name="Jabbour D."/>
            <person name="Luo H."/>
            <person name="Baker S.E."/>
            <person name="Pisabarro A.G."/>
            <person name="Walton J.D."/>
            <person name="Blanchette R.A."/>
            <person name="Henrissat B."/>
            <person name="Martin F."/>
            <person name="Cullen D."/>
            <person name="Hibbett D.S."/>
            <person name="Grigoriev I.V."/>
        </authorList>
    </citation>
    <scope>NUCLEOTIDE SEQUENCE [LARGE SCALE GENOMIC DNA]</scope>
    <source>
        <strain evidence="2">MUCL 33604</strain>
    </source>
</reference>
<gene>
    <name evidence="1" type="ORF">JAAARDRAFT_79458</name>
</gene>